<dbReference type="HAMAP" id="MF_00037">
    <property type="entry name" value="MurB"/>
    <property type="match status" value="1"/>
</dbReference>
<dbReference type="InterPro" id="IPR016166">
    <property type="entry name" value="FAD-bd_PCMH"/>
</dbReference>
<dbReference type="InterPro" id="IPR036635">
    <property type="entry name" value="MurB_C_sf"/>
</dbReference>
<keyword evidence="9 19" id="KW-0285">Flavoprotein</keyword>
<dbReference type="GO" id="GO:0008762">
    <property type="term" value="F:UDP-N-acetylmuramate dehydrogenase activity"/>
    <property type="evidence" value="ECO:0007669"/>
    <property type="project" value="UniProtKB-UniRule"/>
</dbReference>
<accession>D4H3W5</accession>
<dbReference type="SUPFAM" id="SSF56194">
    <property type="entry name" value="Uridine diphospho-N-Acetylenolpyruvylglucosamine reductase, MurB, C-terminal domain"/>
    <property type="match status" value="1"/>
</dbReference>
<keyword evidence="22" id="KW-1185">Reference proteome</keyword>
<dbReference type="GO" id="GO:0008360">
    <property type="term" value="P:regulation of cell shape"/>
    <property type="evidence" value="ECO:0007669"/>
    <property type="project" value="UniProtKB-KW"/>
</dbReference>
<comment type="subcellular location">
    <subcellularLocation>
        <location evidence="3 19">Cytoplasm</location>
    </subcellularLocation>
</comment>
<dbReference type="HOGENOM" id="CLU_035304_1_1_0"/>
<keyword evidence="11 19" id="KW-0521">NADP</keyword>
<dbReference type="PROSITE" id="PS51387">
    <property type="entry name" value="FAD_PCMH"/>
    <property type="match status" value="1"/>
</dbReference>
<comment type="cofactor">
    <cofactor evidence="1 19">
        <name>FAD</name>
        <dbReference type="ChEBI" id="CHEBI:57692"/>
    </cofactor>
</comment>
<dbReference type="InterPro" id="IPR003170">
    <property type="entry name" value="MurB"/>
</dbReference>
<evidence type="ECO:0000256" key="13">
    <source>
        <dbReference type="ARBA" id="ARBA00022984"/>
    </source>
</evidence>
<evidence type="ECO:0000256" key="1">
    <source>
        <dbReference type="ARBA" id="ARBA00001974"/>
    </source>
</evidence>
<evidence type="ECO:0000313" key="22">
    <source>
        <dbReference type="Proteomes" id="UP000002012"/>
    </source>
</evidence>
<dbReference type="OrthoDB" id="9804753at2"/>
<feature type="active site" evidence="19">
    <location>
        <position position="160"/>
    </location>
</feature>
<dbReference type="PANTHER" id="PTHR21071">
    <property type="entry name" value="UDP-N-ACETYLENOLPYRUVOYLGLUCOSAMINE REDUCTASE"/>
    <property type="match status" value="1"/>
</dbReference>
<dbReference type="UniPathway" id="UPA00219"/>
<gene>
    <name evidence="19" type="primary">murB</name>
    <name evidence="21" type="ordered locus">Dacet_0478</name>
</gene>
<evidence type="ECO:0000256" key="11">
    <source>
        <dbReference type="ARBA" id="ARBA00022857"/>
    </source>
</evidence>
<dbReference type="InterPro" id="IPR011601">
    <property type="entry name" value="MurB_C"/>
</dbReference>
<evidence type="ECO:0000256" key="8">
    <source>
        <dbReference type="ARBA" id="ARBA00022618"/>
    </source>
</evidence>
<comment type="function">
    <text evidence="2 19">Cell wall formation.</text>
</comment>
<dbReference type="Pfam" id="PF01565">
    <property type="entry name" value="FAD_binding_4"/>
    <property type="match status" value="1"/>
</dbReference>
<dbReference type="InParanoid" id="D4H3W5"/>
<dbReference type="GO" id="GO:0005829">
    <property type="term" value="C:cytosol"/>
    <property type="evidence" value="ECO:0007669"/>
    <property type="project" value="TreeGrafter"/>
</dbReference>
<dbReference type="KEGG" id="dap:Dacet_0478"/>
<keyword evidence="7 19" id="KW-0963">Cytoplasm</keyword>
<evidence type="ECO:0000256" key="10">
    <source>
        <dbReference type="ARBA" id="ARBA00022827"/>
    </source>
</evidence>
<dbReference type="RefSeq" id="WP_013009820.1">
    <property type="nucleotide sequence ID" value="NC_013943.1"/>
</dbReference>
<dbReference type="GO" id="GO:0009252">
    <property type="term" value="P:peptidoglycan biosynthetic process"/>
    <property type="evidence" value="ECO:0007669"/>
    <property type="project" value="UniProtKB-UniRule"/>
</dbReference>
<keyword evidence="12 19" id="KW-0133">Cell shape</keyword>
<dbReference type="Gene3D" id="3.30.465.10">
    <property type="match status" value="1"/>
</dbReference>
<dbReference type="InterPro" id="IPR016167">
    <property type="entry name" value="FAD-bd_PCMH_sub1"/>
</dbReference>
<dbReference type="STRING" id="522772.Dacet_0478"/>
<dbReference type="PANTHER" id="PTHR21071:SF4">
    <property type="entry name" value="UDP-N-ACETYLENOLPYRUVOYLGLUCOSAMINE REDUCTASE"/>
    <property type="match status" value="1"/>
</dbReference>
<evidence type="ECO:0000256" key="18">
    <source>
        <dbReference type="ARBA" id="ARBA00048914"/>
    </source>
</evidence>
<dbReference type="EC" id="1.3.1.98" evidence="5 19"/>
<dbReference type="InterPro" id="IPR016169">
    <property type="entry name" value="FAD-bd_PCMH_sub2"/>
</dbReference>
<comment type="catalytic activity">
    <reaction evidence="18 19">
        <text>UDP-N-acetyl-alpha-D-muramate + NADP(+) = UDP-N-acetyl-3-O-(1-carboxyvinyl)-alpha-D-glucosamine + NADPH + H(+)</text>
        <dbReference type="Rhea" id="RHEA:12248"/>
        <dbReference type="ChEBI" id="CHEBI:15378"/>
        <dbReference type="ChEBI" id="CHEBI:57783"/>
        <dbReference type="ChEBI" id="CHEBI:58349"/>
        <dbReference type="ChEBI" id="CHEBI:68483"/>
        <dbReference type="ChEBI" id="CHEBI:70757"/>
        <dbReference type="EC" id="1.3.1.98"/>
    </reaction>
</comment>
<comment type="similarity">
    <text evidence="19">Belongs to the MurB family.</text>
</comment>
<evidence type="ECO:0000256" key="2">
    <source>
        <dbReference type="ARBA" id="ARBA00003921"/>
    </source>
</evidence>
<evidence type="ECO:0000256" key="6">
    <source>
        <dbReference type="ARBA" id="ARBA00015188"/>
    </source>
</evidence>
<dbReference type="SUPFAM" id="SSF56176">
    <property type="entry name" value="FAD-binding/transporter-associated domain-like"/>
    <property type="match status" value="1"/>
</dbReference>
<dbReference type="GO" id="GO:0051301">
    <property type="term" value="P:cell division"/>
    <property type="evidence" value="ECO:0007669"/>
    <property type="project" value="UniProtKB-KW"/>
</dbReference>
<evidence type="ECO:0000256" key="15">
    <source>
        <dbReference type="ARBA" id="ARBA00023306"/>
    </source>
</evidence>
<dbReference type="GO" id="GO:0071949">
    <property type="term" value="F:FAD binding"/>
    <property type="evidence" value="ECO:0007669"/>
    <property type="project" value="InterPro"/>
</dbReference>
<feature type="domain" description="FAD-binding PCMH-type" evidence="20">
    <location>
        <begin position="15"/>
        <end position="179"/>
    </location>
</feature>
<dbReference type="NCBIfam" id="TIGR00179">
    <property type="entry name" value="murB"/>
    <property type="match status" value="1"/>
</dbReference>
<feature type="active site" description="Proton donor" evidence="19">
    <location>
        <position position="208"/>
    </location>
</feature>
<dbReference type="Gene3D" id="3.30.43.10">
    <property type="entry name" value="Uridine Diphospho-n-acetylenolpyruvylglucosamine Reductase, domain 2"/>
    <property type="match status" value="1"/>
</dbReference>
<comment type="pathway">
    <text evidence="4 19">Cell wall biogenesis; peptidoglycan biosynthesis.</text>
</comment>
<sequence length="284" mass="30309">MIEKKVPLKDYCSYKTGGKAEFFTCPTDTFDLKVVLKFASDNSIPVTLIGTGYNILVSDKGVKGLVVSTGCMNNDIQIEGELVFAGAGVSLNDLILKCIDNGLAGLENMSGIPGSVGGAVIMNAGAFGTEIKDVAVQIEMCGFDGVVSSIHAEDAGFGYRKAENLKGIVTGLGLKLEHGNKDELLAKRAEILKKRSEKQPLEFPSCGSVFKRPEGGYAGTLIEQCGLKGYKIGGAQVSEKHANFIVNTGKAKSADIYALINHVQETVFKETGIKLEREVRFVGF</sequence>
<evidence type="ECO:0000256" key="4">
    <source>
        <dbReference type="ARBA" id="ARBA00004752"/>
    </source>
</evidence>
<dbReference type="Pfam" id="PF02873">
    <property type="entry name" value="MurB_C"/>
    <property type="match status" value="1"/>
</dbReference>
<dbReference type="Proteomes" id="UP000002012">
    <property type="component" value="Chromosome"/>
</dbReference>
<evidence type="ECO:0000256" key="14">
    <source>
        <dbReference type="ARBA" id="ARBA00023002"/>
    </source>
</evidence>
<dbReference type="NCBIfam" id="NF010480">
    <property type="entry name" value="PRK13905.1"/>
    <property type="match status" value="1"/>
</dbReference>
<evidence type="ECO:0000256" key="12">
    <source>
        <dbReference type="ARBA" id="ARBA00022960"/>
    </source>
</evidence>
<protein>
    <recommendedName>
        <fullName evidence="6 19">UDP-N-acetylenolpyruvoylglucosamine reductase</fullName>
        <ecNumber evidence="5 19">1.3.1.98</ecNumber>
    </recommendedName>
    <alternativeName>
        <fullName evidence="17 19">UDP-N-acetylmuramate dehydrogenase</fullName>
    </alternativeName>
</protein>
<evidence type="ECO:0000256" key="19">
    <source>
        <dbReference type="HAMAP-Rule" id="MF_00037"/>
    </source>
</evidence>
<keyword evidence="8 19" id="KW-0132">Cell division</keyword>
<evidence type="ECO:0000256" key="5">
    <source>
        <dbReference type="ARBA" id="ARBA00012518"/>
    </source>
</evidence>
<dbReference type="PaxDb" id="522772-Dacet_0478"/>
<name>D4H3W5_DENA2</name>
<proteinExistence type="inferred from homology"/>
<evidence type="ECO:0000256" key="3">
    <source>
        <dbReference type="ARBA" id="ARBA00004496"/>
    </source>
</evidence>
<evidence type="ECO:0000256" key="9">
    <source>
        <dbReference type="ARBA" id="ARBA00022630"/>
    </source>
</evidence>
<reference evidence="21 22" key="1">
    <citation type="journal article" date="2010" name="Stand. Genomic Sci.">
        <title>Complete genome sequence of Denitrovibrio acetiphilus type strain (N2460).</title>
        <authorList>
            <person name="Kiss H."/>
            <person name="Lang E."/>
            <person name="Lapidus A."/>
            <person name="Copeland A."/>
            <person name="Nolan M."/>
            <person name="Glavina Del Rio T."/>
            <person name="Chen F."/>
            <person name="Lucas S."/>
            <person name="Tice H."/>
            <person name="Cheng J.F."/>
            <person name="Han C."/>
            <person name="Goodwin L."/>
            <person name="Pitluck S."/>
            <person name="Liolios K."/>
            <person name="Pati A."/>
            <person name="Ivanova N."/>
            <person name="Mavromatis K."/>
            <person name="Chen A."/>
            <person name="Palaniappan K."/>
            <person name="Land M."/>
            <person name="Hauser L."/>
            <person name="Chang Y.J."/>
            <person name="Jeffries C.D."/>
            <person name="Detter J.C."/>
            <person name="Brettin T."/>
            <person name="Spring S."/>
            <person name="Rohde M."/>
            <person name="Goker M."/>
            <person name="Woyke T."/>
            <person name="Bristow J."/>
            <person name="Eisen J.A."/>
            <person name="Markowitz V."/>
            <person name="Hugenholtz P."/>
            <person name="Kyrpides N.C."/>
            <person name="Klenk H.P."/>
        </authorList>
    </citation>
    <scope>NUCLEOTIDE SEQUENCE [LARGE SCALE GENOMIC DNA]</scope>
    <source>
        <strain evidence="22">DSM 12809 / NBRC 114555 / N2460</strain>
    </source>
</reference>
<dbReference type="eggNOG" id="COG0812">
    <property type="taxonomic scope" value="Bacteria"/>
</dbReference>
<organism evidence="21 22">
    <name type="scientific">Denitrovibrio acetiphilus (strain DSM 12809 / NBRC 114555 / N2460)</name>
    <dbReference type="NCBI Taxonomy" id="522772"/>
    <lineage>
        <taxon>Bacteria</taxon>
        <taxon>Pseudomonadati</taxon>
        <taxon>Deferribacterota</taxon>
        <taxon>Deferribacteres</taxon>
        <taxon>Deferribacterales</taxon>
        <taxon>Geovibrionaceae</taxon>
        <taxon>Denitrovibrio</taxon>
    </lineage>
</organism>
<evidence type="ECO:0000313" key="21">
    <source>
        <dbReference type="EMBL" id="ADD67276.1"/>
    </source>
</evidence>
<dbReference type="FunCoup" id="D4H3W5">
    <property type="interactions" value="471"/>
</dbReference>
<keyword evidence="15 19" id="KW-0131">Cell cycle</keyword>
<keyword evidence="10 19" id="KW-0274">FAD</keyword>
<dbReference type="InterPro" id="IPR006094">
    <property type="entry name" value="Oxid_FAD_bind_N"/>
</dbReference>
<keyword evidence="14 19" id="KW-0560">Oxidoreductase</keyword>
<dbReference type="EMBL" id="CP001968">
    <property type="protein sequence ID" value="ADD67276.1"/>
    <property type="molecule type" value="Genomic_DNA"/>
</dbReference>
<dbReference type="InterPro" id="IPR036318">
    <property type="entry name" value="FAD-bd_PCMH-like_sf"/>
</dbReference>
<evidence type="ECO:0000256" key="17">
    <source>
        <dbReference type="ARBA" id="ARBA00031026"/>
    </source>
</evidence>
<evidence type="ECO:0000259" key="20">
    <source>
        <dbReference type="PROSITE" id="PS51387"/>
    </source>
</evidence>
<dbReference type="AlphaFoldDB" id="D4H3W5"/>
<feature type="active site" evidence="19">
    <location>
        <position position="278"/>
    </location>
</feature>
<evidence type="ECO:0000256" key="7">
    <source>
        <dbReference type="ARBA" id="ARBA00022490"/>
    </source>
</evidence>
<keyword evidence="16 19" id="KW-0961">Cell wall biogenesis/degradation</keyword>
<dbReference type="GO" id="GO:0071555">
    <property type="term" value="P:cell wall organization"/>
    <property type="evidence" value="ECO:0007669"/>
    <property type="project" value="UniProtKB-KW"/>
</dbReference>
<dbReference type="Gene3D" id="3.90.78.10">
    <property type="entry name" value="UDP-N-acetylenolpyruvoylglucosamine reductase, C-terminal domain"/>
    <property type="match status" value="1"/>
</dbReference>
<keyword evidence="13 19" id="KW-0573">Peptidoglycan synthesis</keyword>
<evidence type="ECO:0000256" key="16">
    <source>
        <dbReference type="ARBA" id="ARBA00023316"/>
    </source>
</evidence>